<evidence type="ECO:0000313" key="9">
    <source>
        <dbReference type="Proteomes" id="UP001148018"/>
    </source>
</evidence>
<dbReference type="InterPro" id="IPR036638">
    <property type="entry name" value="HLH_DNA-bd_sf"/>
</dbReference>
<dbReference type="EMBL" id="JANIIK010000116">
    <property type="protein sequence ID" value="KAJ3587582.1"/>
    <property type="molecule type" value="Genomic_DNA"/>
</dbReference>
<keyword evidence="4" id="KW-0804">Transcription</keyword>
<evidence type="ECO:0000259" key="7">
    <source>
        <dbReference type="PROSITE" id="PS50888"/>
    </source>
</evidence>
<organism evidence="8 9">
    <name type="scientific">Muraenolepis orangiensis</name>
    <name type="common">Patagonian moray cod</name>
    <dbReference type="NCBI Taxonomy" id="630683"/>
    <lineage>
        <taxon>Eukaryota</taxon>
        <taxon>Metazoa</taxon>
        <taxon>Chordata</taxon>
        <taxon>Craniata</taxon>
        <taxon>Vertebrata</taxon>
        <taxon>Euteleostomi</taxon>
        <taxon>Actinopterygii</taxon>
        <taxon>Neopterygii</taxon>
        <taxon>Teleostei</taxon>
        <taxon>Neoteleostei</taxon>
        <taxon>Acanthomorphata</taxon>
        <taxon>Zeiogadaria</taxon>
        <taxon>Gadariae</taxon>
        <taxon>Gadiformes</taxon>
        <taxon>Muraenolepidoidei</taxon>
        <taxon>Muraenolepididae</taxon>
        <taxon>Muraenolepis</taxon>
    </lineage>
</organism>
<dbReference type="Proteomes" id="UP001148018">
    <property type="component" value="Unassembled WGS sequence"/>
</dbReference>
<comment type="caution">
    <text evidence="8">The sequence shown here is derived from an EMBL/GenBank/DDBJ whole genome shotgun (WGS) entry which is preliminary data.</text>
</comment>
<proteinExistence type="predicted"/>
<feature type="compositionally biased region" description="Low complexity" evidence="6">
    <location>
        <begin position="119"/>
        <end position="135"/>
    </location>
</feature>
<evidence type="ECO:0000256" key="1">
    <source>
        <dbReference type="ARBA" id="ARBA00004123"/>
    </source>
</evidence>
<evidence type="ECO:0000256" key="5">
    <source>
        <dbReference type="ARBA" id="ARBA00023242"/>
    </source>
</evidence>
<dbReference type="Pfam" id="PF00010">
    <property type="entry name" value="HLH"/>
    <property type="match status" value="1"/>
</dbReference>
<feature type="compositionally biased region" description="Polar residues" evidence="6">
    <location>
        <begin position="182"/>
        <end position="195"/>
    </location>
</feature>
<feature type="region of interest" description="Disordered" evidence="6">
    <location>
        <begin position="1"/>
        <end position="28"/>
    </location>
</feature>
<keyword evidence="2" id="KW-0678">Repressor</keyword>
<evidence type="ECO:0000256" key="3">
    <source>
        <dbReference type="ARBA" id="ARBA00023015"/>
    </source>
</evidence>
<dbReference type="InterPro" id="IPR050370">
    <property type="entry name" value="HES_HEY"/>
</dbReference>
<dbReference type="InterPro" id="IPR011598">
    <property type="entry name" value="bHLH_dom"/>
</dbReference>
<accession>A0A9Q0DJ57</accession>
<dbReference type="Gene3D" id="4.10.280.10">
    <property type="entry name" value="Helix-loop-helix DNA-binding domain"/>
    <property type="match status" value="1"/>
</dbReference>
<dbReference type="SMART" id="SM00353">
    <property type="entry name" value="HLH"/>
    <property type="match status" value="1"/>
</dbReference>
<protein>
    <recommendedName>
        <fullName evidence="7">BHLH domain-containing protein</fullName>
    </recommendedName>
</protein>
<reference evidence="8" key="1">
    <citation type="submission" date="2022-07" db="EMBL/GenBank/DDBJ databases">
        <title>Chromosome-level genome of Muraenolepis orangiensis.</title>
        <authorList>
            <person name="Kim J."/>
        </authorList>
    </citation>
    <scope>NUCLEOTIDE SEQUENCE</scope>
    <source>
        <strain evidence="8">KU_S4_2022</strain>
        <tissue evidence="8">Muscle</tissue>
    </source>
</reference>
<name>A0A9Q0DJ57_9TELE</name>
<dbReference type="GO" id="GO:0046983">
    <property type="term" value="F:protein dimerization activity"/>
    <property type="evidence" value="ECO:0007669"/>
    <property type="project" value="InterPro"/>
</dbReference>
<dbReference type="SUPFAM" id="SSF47459">
    <property type="entry name" value="HLH, helix-loop-helix DNA-binding domain"/>
    <property type="match status" value="1"/>
</dbReference>
<keyword evidence="5" id="KW-0539">Nucleus</keyword>
<evidence type="ECO:0000256" key="6">
    <source>
        <dbReference type="SAM" id="MobiDB-lite"/>
    </source>
</evidence>
<gene>
    <name evidence="8" type="ORF">NHX12_011179</name>
</gene>
<sequence length="205" mass="23220">MKTFSPDFHSNQDYRRVPKSEMEKRRRGRINDSLETLRLLMLENTCNEKLTNPKVEKAEILETVVDFIRIELESYSAKRKLSADFLDDTSPACKRQQPQYSEGMRSCLLRVGEFISTKSQQQHHQQQLDSDSSSSPEGSPRNHQAASTTTATSVGDLTLSALLTARQPASPEGLHHKEDQDLQGTSKRFSSSSATVDPVWRPWPQ</sequence>
<feature type="compositionally biased region" description="Polar residues" evidence="6">
    <location>
        <begin position="141"/>
        <end position="155"/>
    </location>
</feature>
<evidence type="ECO:0000256" key="2">
    <source>
        <dbReference type="ARBA" id="ARBA00022491"/>
    </source>
</evidence>
<dbReference type="GO" id="GO:0005634">
    <property type="term" value="C:nucleus"/>
    <property type="evidence" value="ECO:0007669"/>
    <property type="project" value="UniProtKB-SubCell"/>
</dbReference>
<dbReference type="AlphaFoldDB" id="A0A9Q0DJ57"/>
<keyword evidence="3" id="KW-0805">Transcription regulation</keyword>
<dbReference type="PROSITE" id="PS50888">
    <property type="entry name" value="BHLH"/>
    <property type="match status" value="1"/>
</dbReference>
<feature type="domain" description="BHLH" evidence="7">
    <location>
        <begin position="14"/>
        <end position="71"/>
    </location>
</feature>
<dbReference type="OrthoDB" id="6085656at2759"/>
<evidence type="ECO:0000313" key="8">
    <source>
        <dbReference type="EMBL" id="KAJ3587582.1"/>
    </source>
</evidence>
<evidence type="ECO:0000256" key="4">
    <source>
        <dbReference type="ARBA" id="ARBA00023163"/>
    </source>
</evidence>
<keyword evidence="9" id="KW-1185">Reference proteome</keyword>
<feature type="region of interest" description="Disordered" evidence="6">
    <location>
        <begin position="118"/>
        <end position="205"/>
    </location>
</feature>
<comment type="subcellular location">
    <subcellularLocation>
        <location evidence="1">Nucleus</location>
    </subcellularLocation>
</comment>
<dbReference type="PANTHER" id="PTHR10985">
    <property type="entry name" value="BASIC HELIX-LOOP-HELIX TRANSCRIPTION FACTOR, HES-RELATED"/>
    <property type="match status" value="1"/>
</dbReference>
<feature type="compositionally biased region" description="Basic and acidic residues" evidence="6">
    <location>
        <begin position="10"/>
        <end position="28"/>
    </location>
</feature>